<proteinExistence type="inferred from homology"/>
<comment type="similarity">
    <text evidence="5">Belongs to the YqgF HJR family.</text>
</comment>
<dbReference type="PANTHER" id="PTHR33317:SF4">
    <property type="entry name" value="POLYNUCLEOTIDYL TRANSFERASE, RIBONUCLEASE H-LIKE SUPERFAMILY PROTEIN"/>
    <property type="match status" value="1"/>
</dbReference>
<sequence>MDNSRSSCVDIEQGQGGQGSNLSPLSPPSCVSYLNSKYVSALGLDVGRKRIGVAGCDRLGLIATGITTVERTSFGQDVEQIQKLVNEREVEVLVVGLPYSMDGSLGFQAKQVQKFATRLGKVLKLPVEYVDERLTSFQAEQLLIAENRSPSRHKALIDRKAAALILQQWLDTRRAGLQSTELSAE</sequence>
<dbReference type="EMBL" id="MRCA01000008">
    <property type="protein sequence ID" value="OKH12988.1"/>
    <property type="molecule type" value="Genomic_DNA"/>
</dbReference>
<keyword evidence="8" id="KW-0547">Nucleotide-binding</keyword>
<dbReference type="HAMAP" id="MF_00651">
    <property type="entry name" value="Nuclease_YqgF"/>
    <property type="match status" value="1"/>
</dbReference>
<comment type="function">
    <text evidence="5">Could be a nuclease involved in processing of the 5'-end of pre-16S rRNA.</text>
</comment>
<feature type="region of interest" description="Disordered" evidence="6">
    <location>
        <begin position="1"/>
        <end position="23"/>
    </location>
</feature>
<dbReference type="InterPro" id="IPR037027">
    <property type="entry name" value="YqgF/RNaseH-like_dom_sf"/>
</dbReference>
<keyword evidence="9" id="KW-1185">Reference proteome</keyword>
<comment type="caution">
    <text evidence="8">The sequence shown here is derived from an EMBL/GenBank/DDBJ whole genome shotgun (WGS) entry which is preliminary data.</text>
</comment>
<dbReference type="InterPro" id="IPR006641">
    <property type="entry name" value="YqgF/RNaseH-like_dom"/>
</dbReference>
<dbReference type="SUPFAM" id="SSF53098">
    <property type="entry name" value="Ribonuclease H-like"/>
    <property type="match status" value="1"/>
</dbReference>
<evidence type="ECO:0000256" key="4">
    <source>
        <dbReference type="ARBA" id="ARBA00022801"/>
    </source>
</evidence>
<keyword evidence="4 5" id="KW-0378">Hydrolase</keyword>
<dbReference type="InterPro" id="IPR012337">
    <property type="entry name" value="RNaseH-like_sf"/>
</dbReference>
<keyword evidence="8" id="KW-0347">Helicase</keyword>
<dbReference type="GO" id="GO:0004386">
    <property type="term" value="F:helicase activity"/>
    <property type="evidence" value="ECO:0007669"/>
    <property type="project" value="UniProtKB-KW"/>
</dbReference>
<evidence type="ECO:0000256" key="6">
    <source>
        <dbReference type="SAM" id="MobiDB-lite"/>
    </source>
</evidence>
<evidence type="ECO:0000259" key="7">
    <source>
        <dbReference type="SMART" id="SM00732"/>
    </source>
</evidence>
<feature type="domain" description="YqgF/RNase H-like" evidence="7">
    <location>
        <begin position="39"/>
        <end position="139"/>
    </location>
</feature>
<keyword evidence="8" id="KW-0067">ATP-binding</keyword>
<dbReference type="SMART" id="SM00732">
    <property type="entry name" value="YqgFc"/>
    <property type="match status" value="1"/>
</dbReference>
<dbReference type="InterPro" id="IPR005227">
    <property type="entry name" value="YqgF"/>
</dbReference>
<dbReference type="CDD" id="cd16964">
    <property type="entry name" value="YqgF"/>
    <property type="match status" value="1"/>
</dbReference>
<accession>A0A1U7GXB0</accession>
<dbReference type="GO" id="GO:0000967">
    <property type="term" value="P:rRNA 5'-end processing"/>
    <property type="evidence" value="ECO:0007669"/>
    <property type="project" value="UniProtKB-UniRule"/>
</dbReference>
<name>A0A1U7GXB0_9CYAN</name>
<keyword evidence="3 5" id="KW-0540">Nuclease</keyword>
<dbReference type="AlphaFoldDB" id="A0A1U7GXB0"/>
<protein>
    <recommendedName>
        <fullName evidence="5">Putative pre-16S rRNA nuclease</fullName>
        <ecNumber evidence="5">3.1.-.-</ecNumber>
    </recommendedName>
</protein>
<dbReference type="EC" id="3.1.-.-" evidence="5"/>
<evidence type="ECO:0000313" key="9">
    <source>
        <dbReference type="Proteomes" id="UP000186391"/>
    </source>
</evidence>
<evidence type="ECO:0000256" key="5">
    <source>
        <dbReference type="HAMAP-Rule" id="MF_00651"/>
    </source>
</evidence>
<keyword evidence="2 5" id="KW-0690">Ribosome biogenesis</keyword>
<evidence type="ECO:0000256" key="2">
    <source>
        <dbReference type="ARBA" id="ARBA00022517"/>
    </source>
</evidence>
<comment type="subcellular location">
    <subcellularLocation>
        <location evidence="5">Cytoplasm</location>
    </subcellularLocation>
</comment>
<evidence type="ECO:0000256" key="3">
    <source>
        <dbReference type="ARBA" id="ARBA00022722"/>
    </source>
</evidence>
<organism evidence="8 9">
    <name type="scientific">Fischerella major NIES-592</name>
    <dbReference type="NCBI Taxonomy" id="210994"/>
    <lineage>
        <taxon>Bacteria</taxon>
        <taxon>Bacillati</taxon>
        <taxon>Cyanobacteriota</taxon>
        <taxon>Cyanophyceae</taxon>
        <taxon>Nostocales</taxon>
        <taxon>Hapalosiphonaceae</taxon>
        <taxon>Fischerella</taxon>
    </lineage>
</organism>
<dbReference type="GO" id="GO:0005829">
    <property type="term" value="C:cytosol"/>
    <property type="evidence" value="ECO:0007669"/>
    <property type="project" value="TreeGrafter"/>
</dbReference>
<gene>
    <name evidence="8" type="ORF">NIES592_15245</name>
</gene>
<evidence type="ECO:0000256" key="1">
    <source>
        <dbReference type="ARBA" id="ARBA00022490"/>
    </source>
</evidence>
<keyword evidence="1 5" id="KW-0963">Cytoplasm</keyword>
<dbReference type="GO" id="GO:0016788">
    <property type="term" value="F:hydrolase activity, acting on ester bonds"/>
    <property type="evidence" value="ECO:0007669"/>
    <property type="project" value="UniProtKB-UniRule"/>
</dbReference>
<evidence type="ECO:0000313" key="8">
    <source>
        <dbReference type="EMBL" id="OKH12988.1"/>
    </source>
</evidence>
<dbReference type="Gene3D" id="3.30.420.140">
    <property type="entry name" value="YqgF/RNase H-like domain"/>
    <property type="match status" value="1"/>
</dbReference>
<dbReference type="Proteomes" id="UP000186391">
    <property type="component" value="Unassembled WGS sequence"/>
</dbReference>
<dbReference type="Pfam" id="PF03652">
    <property type="entry name" value="RuvX"/>
    <property type="match status" value="1"/>
</dbReference>
<dbReference type="GO" id="GO:0004518">
    <property type="term" value="F:nuclease activity"/>
    <property type="evidence" value="ECO:0007669"/>
    <property type="project" value="UniProtKB-KW"/>
</dbReference>
<dbReference type="PANTHER" id="PTHR33317">
    <property type="entry name" value="POLYNUCLEOTIDYL TRANSFERASE, RIBONUCLEASE H-LIKE SUPERFAMILY PROTEIN"/>
    <property type="match status" value="1"/>
</dbReference>
<dbReference type="NCBIfam" id="TIGR00250">
    <property type="entry name" value="RNAse_H_YqgF"/>
    <property type="match status" value="1"/>
</dbReference>
<reference evidence="8 9" key="1">
    <citation type="submission" date="2016-11" db="EMBL/GenBank/DDBJ databases">
        <title>Draft Genome Sequences of Nine Cyanobacterial Strains from Diverse Habitats.</title>
        <authorList>
            <person name="Zhu T."/>
            <person name="Hou S."/>
            <person name="Lu X."/>
            <person name="Hess W.R."/>
        </authorList>
    </citation>
    <scope>NUCLEOTIDE SEQUENCE [LARGE SCALE GENOMIC DNA]</scope>
    <source>
        <strain evidence="8 9">NIES-592</strain>
    </source>
</reference>